<keyword evidence="1" id="KW-0812">Transmembrane</keyword>
<dbReference type="PATRIC" id="fig|2209.61.peg.896"/>
<accession>A0A0F8ES58</accession>
<evidence type="ECO:0000256" key="1">
    <source>
        <dbReference type="SAM" id="Phobius"/>
    </source>
</evidence>
<evidence type="ECO:0000313" key="3">
    <source>
        <dbReference type="Proteomes" id="UP000034399"/>
    </source>
</evidence>
<comment type="caution">
    <text evidence="2">The sequence shown here is derived from an EMBL/GenBank/DDBJ whole genome shotgun (WGS) entry which is preliminary data.</text>
</comment>
<protein>
    <submittedName>
        <fullName evidence="2">Uncharacterized protein</fullName>
    </submittedName>
</protein>
<keyword evidence="1" id="KW-0472">Membrane</keyword>
<organism evidence="2 3">
    <name type="scientific">Methanosarcina mazei</name>
    <name type="common">Methanosarcina frisia</name>
    <dbReference type="NCBI Taxonomy" id="2209"/>
    <lineage>
        <taxon>Archaea</taxon>
        <taxon>Methanobacteriati</taxon>
        <taxon>Methanobacteriota</taxon>
        <taxon>Stenosarchaea group</taxon>
        <taxon>Methanomicrobia</taxon>
        <taxon>Methanosarcinales</taxon>
        <taxon>Methanosarcinaceae</taxon>
        <taxon>Methanosarcina</taxon>
    </lineage>
</organism>
<evidence type="ECO:0000313" key="2">
    <source>
        <dbReference type="EMBL" id="KKG32959.1"/>
    </source>
</evidence>
<reference evidence="2 3" key="1">
    <citation type="journal article" date="2015" name="ISME J.">
        <title>Genomic and phenotypic differentiation among Methanosarcina mazei populations from Columbia River sediment.</title>
        <authorList>
            <person name="Youngblut N.D."/>
            <person name="Wirth J.S."/>
            <person name="Henriksen J.R."/>
            <person name="Smith M."/>
            <person name="Simon H."/>
            <person name="Metcalf W.W."/>
            <person name="Whitaker R.J."/>
        </authorList>
    </citation>
    <scope>NUCLEOTIDE SEQUENCE [LARGE SCALE GENOMIC DNA]</scope>
    <source>
        <strain evidence="2 3">3.F.A.1A.1</strain>
    </source>
</reference>
<gene>
    <name evidence="2" type="ORF">DU52_03975</name>
</gene>
<feature type="transmembrane region" description="Helical" evidence="1">
    <location>
        <begin position="12"/>
        <end position="34"/>
    </location>
</feature>
<keyword evidence="1" id="KW-1133">Transmembrane helix</keyword>
<dbReference type="EMBL" id="JJPA01000119">
    <property type="protein sequence ID" value="KKG32959.1"/>
    <property type="molecule type" value="Genomic_DNA"/>
</dbReference>
<sequence length="65" mass="7686">VWNRLLRPAFFIAVKYLHINIIIARCFLFTLLSINCKKFLESQTYHNIFTDIPAVFVPINQAYLI</sequence>
<name>A0A0F8ES58_METMZ</name>
<dbReference type="AlphaFoldDB" id="A0A0F8ES58"/>
<proteinExistence type="predicted"/>
<feature type="non-terminal residue" evidence="2">
    <location>
        <position position="1"/>
    </location>
</feature>
<dbReference type="Proteomes" id="UP000034399">
    <property type="component" value="Unassembled WGS sequence"/>
</dbReference>